<feature type="region of interest" description="Disordered" evidence="2">
    <location>
        <begin position="541"/>
        <end position="580"/>
    </location>
</feature>
<dbReference type="AlphaFoldDB" id="N1PGX3"/>
<feature type="compositionally biased region" description="Basic and acidic residues" evidence="2">
    <location>
        <begin position="685"/>
        <end position="707"/>
    </location>
</feature>
<accession>N1PGX3</accession>
<dbReference type="STRING" id="675120.N1PGX3"/>
<dbReference type="Gene3D" id="1.10.10.790">
    <property type="entry name" value="Surp module"/>
    <property type="match status" value="1"/>
</dbReference>
<reference evidence="5" key="1">
    <citation type="journal article" date="2012" name="PLoS Genet.">
        <title>The genomes of the fungal plant pathogens Cladosporium fulvum and Dothistroma septosporum reveal adaptation to different hosts and lifestyles but also signatures of common ancestry.</title>
        <authorList>
            <person name="de Wit P.J.G.M."/>
            <person name="van der Burgt A."/>
            <person name="Oekmen B."/>
            <person name="Stergiopoulos I."/>
            <person name="Abd-Elsalam K.A."/>
            <person name="Aerts A.L."/>
            <person name="Bahkali A.H."/>
            <person name="Beenen H.G."/>
            <person name="Chettri P."/>
            <person name="Cox M.P."/>
            <person name="Datema E."/>
            <person name="de Vries R.P."/>
            <person name="Dhillon B."/>
            <person name="Ganley A.R."/>
            <person name="Griffiths S.A."/>
            <person name="Guo Y."/>
            <person name="Hamelin R.C."/>
            <person name="Henrissat B."/>
            <person name="Kabir M.S."/>
            <person name="Jashni M.K."/>
            <person name="Kema G."/>
            <person name="Klaubauf S."/>
            <person name="Lapidus A."/>
            <person name="Levasseur A."/>
            <person name="Lindquist E."/>
            <person name="Mehrabi R."/>
            <person name="Ohm R.A."/>
            <person name="Owen T.J."/>
            <person name="Salamov A."/>
            <person name="Schwelm A."/>
            <person name="Schijlen E."/>
            <person name="Sun H."/>
            <person name="van den Burg H.A."/>
            <person name="van Ham R.C.H.J."/>
            <person name="Zhang S."/>
            <person name="Goodwin S.B."/>
            <person name="Grigoriev I.V."/>
            <person name="Collemare J."/>
            <person name="Bradshaw R.E."/>
        </authorList>
    </citation>
    <scope>NUCLEOTIDE SEQUENCE [LARGE SCALE GENOMIC DNA]</scope>
    <source>
        <strain evidence="5">NZE10 / CBS 128990</strain>
    </source>
</reference>
<dbReference type="OMA" id="VWYRWKL"/>
<dbReference type="SMART" id="SM00582">
    <property type="entry name" value="RPR"/>
    <property type="match status" value="1"/>
</dbReference>
<evidence type="ECO:0000259" key="3">
    <source>
        <dbReference type="PROSITE" id="PS51391"/>
    </source>
</evidence>
<dbReference type="PROSITE" id="PS51391">
    <property type="entry name" value="CID"/>
    <property type="match status" value="1"/>
</dbReference>
<dbReference type="PANTHER" id="PTHR23140">
    <property type="entry name" value="RNA PROCESSING PROTEIN LD23810P"/>
    <property type="match status" value="1"/>
</dbReference>
<evidence type="ECO:0000256" key="1">
    <source>
        <dbReference type="ARBA" id="ARBA00022884"/>
    </source>
</evidence>
<keyword evidence="5" id="KW-1185">Reference proteome</keyword>
<evidence type="ECO:0000313" key="4">
    <source>
        <dbReference type="EMBL" id="EME41617.1"/>
    </source>
</evidence>
<dbReference type="Proteomes" id="UP000016933">
    <property type="component" value="Unassembled WGS sequence"/>
</dbReference>
<dbReference type="Gene3D" id="3.30.70.330">
    <property type="match status" value="1"/>
</dbReference>
<dbReference type="InterPro" id="IPR006569">
    <property type="entry name" value="CID_dom"/>
</dbReference>
<dbReference type="GO" id="GO:0006396">
    <property type="term" value="P:RNA processing"/>
    <property type="evidence" value="ECO:0007669"/>
    <property type="project" value="InterPro"/>
</dbReference>
<dbReference type="OrthoDB" id="377209at2759"/>
<dbReference type="Gene3D" id="1.25.40.90">
    <property type="match status" value="1"/>
</dbReference>
<gene>
    <name evidence="4" type="ORF">DOTSEDRAFT_81873</name>
</gene>
<proteinExistence type="predicted"/>
<keyword evidence="1" id="KW-0694">RNA-binding</keyword>
<dbReference type="GO" id="GO:0003723">
    <property type="term" value="F:RNA binding"/>
    <property type="evidence" value="ECO:0007669"/>
    <property type="project" value="UniProtKB-KW"/>
</dbReference>
<dbReference type="InterPro" id="IPR000061">
    <property type="entry name" value="Surp"/>
</dbReference>
<feature type="compositionally biased region" description="Acidic residues" evidence="2">
    <location>
        <begin position="56"/>
        <end position="66"/>
    </location>
</feature>
<organism evidence="4 5">
    <name type="scientific">Dothistroma septosporum (strain NZE10 / CBS 128990)</name>
    <name type="common">Red band needle blight fungus</name>
    <name type="synonym">Mycosphaerella pini</name>
    <dbReference type="NCBI Taxonomy" id="675120"/>
    <lineage>
        <taxon>Eukaryota</taxon>
        <taxon>Fungi</taxon>
        <taxon>Dikarya</taxon>
        <taxon>Ascomycota</taxon>
        <taxon>Pezizomycotina</taxon>
        <taxon>Dothideomycetes</taxon>
        <taxon>Dothideomycetidae</taxon>
        <taxon>Mycosphaerellales</taxon>
        <taxon>Mycosphaerellaceae</taxon>
        <taxon>Dothistroma</taxon>
    </lineage>
</organism>
<dbReference type="EMBL" id="KB446542">
    <property type="protein sequence ID" value="EME41617.1"/>
    <property type="molecule type" value="Genomic_DNA"/>
</dbReference>
<dbReference type="HOGENOM" id="CLU_007957_0_0_1"/>
<feature type="compositionally biased region" description="Basic and acidic residues" evidence="2">
    <location>
        <begin position="152"/>
        <end position="161"/>
    </location>
</feature>
<dbReference type="PANTHER" id="PTHR23140:SF0">
    <property type="entry name" value="U2 SNRNP-ASSOCIATED SURP MOTIF-CONTAINING PROTEIN"/>
    <property type="match status" value="1"/>
</dbReference>
<sequence length="823" mass="90411">MAEETVPQEFPDVSVKLAAPKKLSAFERERLAAQEKKRREQQENEAALREFQDSLGGEEEDNDDFDGFPRFNRAPRAPRGPGGSLGGPPSGYGRPTGGPRGGPGSLGPVAGLAPPNLKRKRALDEMREAQEARREQEDLAAFAGRGSGRPAQDARDTRDRDEETEEVAPRPTVQLSFLPPSTREEDVKALLGPYLQVHSVRLQPPPRTEYGAKRSLAAIAELSSETSTTQIHAAVSALKDKYLSAGFHLSISRHLLSTSLQTSLPSATITAPSADPFGAQKVNRDQPARLSMRNAPPPSDFAPPDSYDPAPIPAVSANATIAVQPPSDIATLRAVHTIVDRLLSEPDASRALEMEAMLMSLPEVQDDERFTFLYDSRSTAGVYYRYLLWGDSDGYESIQARKRAAQGPERILDDIVIDWVPPHEEVPFADLSSLGEVIDHSNYESSEEDSDEEERRHYHQSGREGQGPPPPPEKKHLTPLQVGKFAWLLSRMPSSHTKLRKAEVAAVTSFAINNAGAGAEEIVDMLVLNVEKPFTSSHCARFDKEDVDQDDDDVYEPDEELPRLDTTAVPDAGKSGEEKDDPSLAKLVALYLINDVLHNSSTAGVRNAWKYRQLFENAFRRQKTFEHLGQLEKDFGWGRFRAEQWRGRIRGLFEVWEKGSIFASDVFEQLRKNFFEQAVQQGDEAEKAAAENKRLEEKRMARFKRVDGTGTPAASASPAPAPDLGNVDGEPLNDLDGAPMDDLDGLPMDDLDGAPLEDLGGHPASDALMTDAPPPAADPSSVLKAQKTKTDISLESNNTPKPPTTGLKRRKLAEDMFADSDEE</sequence>
<feature type="compositionally biased region" description="Gly residues" evidence="2">
    <location>
        <begin position="80"/>
        <end position="105"/>
    </location>
</feature>
<dbReference type="InterPro" id="IPR008942">
    <property type="entry name" value="ENTH_VHS"/>
</dbReference>
<dbReference type="InterPro" id="IPR051485">
    <property type="entry name" value="SR-CTD_assoc_factor"/>
</dbReference>
<dbReference type="eggNOG" id="KOG0151">
    <property type="taxonomic scope" value="Eukaryota"/>
</dbReference>
<feature type="region of interest" description="Disordered" evidence="2">
    <location>
        <begin position="685"/>
        <end position="823"/>
    </location>
</feature>
<protein>
    <recommendedName>
        <fullName evidence="3">CID domain-containing protein</fullName>
    </recommendedName>
</protein>
<feature type="region of interest" description="Disordered" evidence="2">
    <location>
        <begin position="33"/>
        <end position="171"/>
    </location>
</feature>
<dbReference type="InterPro" id="IPR012677">
    <property type="entry name" value="Nucleotide-bd_a/b_plait_sf"/>
</dbReference>
<feature type="domain" description="CID" evidence="3">
    <location>
        <begin position="477"/>
        <end position="678"/>
    </location>
</feature>
<dbReference type="InterPro" id="IPR035967">
    <property type="entry name" value="SWAP/Surp_sf"/>
</dbReference>
<evidence type="ECO:0000256" key="2">
    <source>
        <dbReference type="SAM" id="MobiDB-lite"/>
    </source>
</evidence>
<feature type="compositionally biased region" description="Acidic residues" evidence="2">
    <location>
        <begin position="739"/>
        <end position="752"/>
    </location>
</feature>
<feature type="compositionally biased region" description="Basic and acidic residues" evidence="2">
    <location>
        <begin position="33"/>
        <end position="52"/>
    </location>
</feature>
<evidence type="ECO:0000313" key="5">
    <source>
        <dbReference type="Proteomes" id="UP000016933"/>
    </source>
</evidence>
<feature type="compositionally biased region" description="Basic and acidic residues" evidence="2">
    <location>
        <begin position="122"/>
        <end position="137"/>
    </location>
</feature>
<feature type="compositionally biased region" description="Acidic residues" evidence="2">
    <location>
        <begin position="545"/>
        <end position="559"/>
    </location>
</feature>
<reference evidence="4 5" key="2">
    <citation type="journal article" date="2012" name="PLoS Pathog.">
        <title>Diverse lifestyles and strategies of plant pathogenesis encoded in the genomes of eighteen Dothideomycetes fungi.</title>
        <authorList>
            <person name="Ohm R.A."/>
            <person name="Feau N."/>
            <person name="Henrissat B."/>
            <person name="Schoch C.L."/>
            <person name="Horwitz B.A."/>
            <person name="Barry K.W."/>
            <person name="Condon B.J."/>
            <person name="Copeland A.C."/>
            <person name="Dhillon B."/>
            <person name="Glaser F."/>
            <person name="Hesse C.N."/>
            <person name="Kosti I."/>
            <person name="LaButti K."/>
            <person name="Lindquist E.A."/>
            <person name="Lucas S."/>
            <person name="Salamov A.A."/>
            <person name="Bradshaw R.E."/>
            <person name="Ciuffetti L."/>
            <person name="Hamelin R.C."/>
            <person name="Kema G.H.J."/>
            <person name="Lawrence C."/>
            <person name="Scott J.A."/>
            <person name="Spatafora J.W."/>
            <person name="Turgeon B.G."/>
            <person name="de Wit P.J.G.M."/>
            <person name="Zhong S."/>
            <person name="Goodwin S.B."/>
            <person name="Grigoriev I.V."/>
        </authorList>
    </citation>
    <scope>NUCLEOTIDE SEQUENCE [LARGE SCALE GENOMIC DNA]</scope>
    <source>
        <strain evidence="5">NZE10 / CBS 128990</strain>
    </source>
</reference>
<dbReference type="Pfam" id="PF01805">
    <property type="entry name" value="Surp"/>
    <property type="match status" value="1"/>
</dbReference>
<dbReference type="GO" id="GO:0005634">
    <property type="term" value="C:nucleus"/>
    <property type="evidence" value="ECO:0007669"/>
    <property type="project" value="TreeGrafter"/>
</dbReference>
<feature type="region of interest" description="Disordered" evidence="2">
    <location>
        <begin position="442"/>
        <end position="477"/>
    </location>
</feature>
<feature type="compositionally biased region" description="Low complexity" evidence="2">
    <location>
        <begin position="68"/>
        <end position="79"/>
    </location>
</feature>
<name>N1PGX3_DOTSN</name>
<dbReference type="SUPFAM" id="SSF109905">
    <property type="entry name" value="Surp module (SWAP domain)"/>
    <property type="match status" value="1"/>
</dbReference>